<dbReference type="Proteomes" id="UP001529510">
    <property type="component" value="Unassembled WGS sequence"/>
</dbReference>
<gene>
    <name evidence="1" type="ORF">M9458_041370</name>
</gene>
<keyword evidence="2" id="KW-1185">Reference proteome</keyword>
<sequence>LSEHRSTMDPASCLFRLRQGNRSIEDYIMDFCGLDVALKDIFRHGLNEPIHSYLPGVKIHWSLEQYIDHALLLSGSSFTVGIADEESCNPTVPITPEHFHSKMAAIPWSVHKMAAISRPAHVMPAAPGPAHEMAAPSR</sequence>
<organism evidence="1 2">
    <name type="scientific">Cirrhinus mrigala</name>
    <name type="common">Mrigala</name>
    <dbReference type="NCBI Taxonomy" id="683832"/>
    <lineage>
        <taxon>Eukaryota</taxon>
        <taxon>Metazoa</taxon>
        <taxon>Chordata</taxon>
        <taxon>Craniata</taxon>
        <taxon>Vertebrata</taxon>
        <taxon>Euteleostomi</taxon>
        <taxon>Actinopterygii</taxon>
        <taxon>Neopterygii</taxon>
        <taxon>Teleostei</taxon>
        <taxon>Ostariophysi</taxon>
        <taxon>Cypriniformes</taxon>
        <taxon>Cyprinidae</taxon>
        <taxon>Labeoninae</taxon>
        <taxon>Labeonini</taxon>
        <taxon>Cirrhinus</taxon>
    </lineage>
</organism>
<name>A0ABD0NJ02_CIRMR</name>
<feature type="non-terminal residue" evidence="1">
    <location>
        <position position="138"/>
    </location>
</feature>
<reference evidence="1 2" key="1">
    <citation type="submission" date="2024-05" db="EMBL/GenBank/DDBJ databases">
        <title>Genome sequencing and assembly of Indian major carp, Cirrhinus mrigala (Hamilton, 1822).</title>
        <authorList>
            <person name="Mohindra V."/>
            <person name="Chowdhury L.M."/>
            <person name="Lal K."/>
            <person name="Jena J.K."/>
        </authorList>
    </citation>
    <scope>NUCLEOTIDE SEQUENCE [LARGE SCALE GENOMIC DNA]</scope>
    <source>
        <strain evidence="1">CM1030</strain>
        <tissue evidence="1">Blood</tissue>
    </source>
</reference>
<evidence type="ECO:0008006" key="3">
    <source>
        <dbReference type="Google" id="ProtNLM"/>
    </source>
</evidence>
<evidence type="ECO:0000313" key="2">
    <source>
        <dbReference type="Proteomes" id="UP001529510"/>
    </source>
</evidence>
<comment type="caution">
    <text evidence="1">The sequence shown here is derived from an EMBL/GenBank/DDBJ whole genome shotgun (WGS) entry which is preliminary data.</text>
</comment>
<protein>
    <recommendedName>
        <fullName evidence="3">Retrotransposon gag domain-containing protein</fullName>
    </recommendedName>
</protein>
<dbReference type="EMBL" id="JAMKFB020000021">
    <property type="protein sequence ID" value="KAL0161974.1"/>
    <property type="molecule type" value="Genomic_DNA"/>
</dbReference>
<evidence type="ECO:0000313" key="1">
    <source>
        <dbReference type="EMBL" id="KAL0161974.1"/>
    </source>
</evidence>
<proteinExistence type="predicted"/>
<accession>A0ABD0NJ02</accession>
<dbReference type="AlphaFoldDB" id="A0ABD0NJ02"/>
<feature type="non-terminal residue" evidence="1">
    <location>
        <position position="1"/>
    </location>
</feature>